<keyword evidence="3" id="KW-1185">Reference proteome</keyword>
<gene>
    <name evidence="2" type="ORF">FN960_09175</name>
</gene>
<dbReference type="EMBL" id="VLXZ01000005">
    <property type="protein sequence ID" value="TSB46527.1"/>
    <property type="molecule type" value="Genomic_DNA"/>
</dbReference>
<sequence length="387" mass="41872">MSELNAYINKEFRLNPTSSGKLDDLDFAVKDVFNLKGYVSSAGNPEWLRTHEPAVEHASSINRLLKEGAILKGTTITDELMYSLNGENAHYGTPINPMLPGHIPGGSSSGSASVAAAKEVAFSIGTDTGGSVRIPAAYCGIYGMRPTHGVVPMEGVIPLAPSFDTIGWMATEIATMEKVGAVLLPNQNSNSAFTRLLFPEDAWTLADQECVDQLMPTFEKVKASMHTTTTIQLAGSQLSNWKETFRVAQAFEVWSCHGEWVKQTQPQFGPGIAERFKMAETITQDMYDEALLSLSAVKEKMVDLLGSETLLAIPAVPGTAPLVGLPEEQIEERRSQTLQLSSIAGLAGLPQLTMPIQTNNGPIGFSLIAGPNQDMKLLRFVQQMTNK</sequence>
<reference evidence="2 3" key="1">
    <citation type="submission" date="2019-07" db="EMBL/GenBank/DDBJ databases">
        <authorList>
            <person name="Park Y.J."/>
            <person name="Jeong S.E."/>
            <person name="Jung H.S."/>
        </authorList>
    </citation>
    <scope>NUCLEOTIDE SEQUENCE [LARGE SCALE GENOMIC DNA]</scope>
    <source>
        <strain evidence="3">P16(2019)</strain>
    </source>
</reference>
<dbReference type="EC" id="3.5.1.4" evidence="2"/>
<dbReference type="AlphaFoldDB" id="A0A553ZYJ7"/>
<keyword evidence="2" id="KW-0378">Hydrolase</keyword>
<dbReference type="Gene3D" id="3.90.1300.10">
    <property type="entry name" value="Amidase signature (AS) domain"/>
    <property type="match status" value="1"/>
</dbReference>
<proteinExistence type="predicted"/>
<organism evidence="2 3">
    <name type="scientific">Alkalicoccobacillus porphyridii</name>
    <dbReference type="NCBI Taxonomy" id="2597270"/>
    <lineage>
        <taxon>Bacteria</taxon>
        <taxon>Bacillati</taxon>
        <taxon>Bacillota</taxon>
        <taxon>Bacilli</taxon>
        <taxon>Bacillales</taxon>
        <taxon>Bacillaceae</taxon>
        <taxon>Alkalicoccobacillus</taxon>
    </lineage>
</organism>
<dbReference type="InterPro" id="IPR023631">
    <property type="entry name" value="Amidase_dom"/>
</dbReference>
<dbReference type="InterPro" id="IPR036928">
    <property type="entry name" value="AS_sf"/>
</dbReference>
<comment type="caution">
    <text evidence="2">The sequence shown here is derived from an EMBL/GenBank/DDBJ whole genome shotgun (WGS) entry which is preliminary data.</text>
</comment>
<dbReference type="Pfam" id="PF01425">
    <property type="entry name" value="Amidase"/>
    <property type="match status" value="1"/>
</dbReference>
<feature type="domain" description="Amidase" evidence="1">
    <location>
        <begin position="18"/>
        <end position="191"/>
    </location>
</feature>
<evidence type="ECO:0000259" key="1">
    <source>
        <dbReference type="Pfam" id="PF01425"/>
    </source>
</evidence>
<accession>A0A553ZYJ7</accession>
<dbReference type="Proteomes" id="UP000318521">
    <property type="component" value="Unassembled WGS sequence"/>
</dbReference>
<dbReference type="GO" id="GO:0004040">
    <property type="term" value="F:amidase activity"/>
    <property type="evidence" value="ECO:0007669"/>
    <property type="project" value="UniProtKB-EC"/>
</dbReference>
<dbReference type="PANTHER" id="PTHR46310:SF7">
    <property type="entry name" value="AMIDASE 1"/>
    <property type="match status" value="1"/>
</dbReference>
<dbReference type="SUPFAM" id="SSF75304">
    <property type="entry name" value="Amidase signature (AS) enzymes"/>
    <property type="match status" value="1"/>
</dbReference>
<dbReference type="OrthoDB" id="9811471at2"/>
<evidence type="ECO:0000313" key="3">
    <source>
        <dbReference type="Proteomes" id="UP000318521"/>
    </source>
</evidence>
<dbReference type="NCBIfam" id="NF006169">
    <property type="entry name" value="PRK08310.1"/>
    <property type="match status" value="1"/>
</dbReference>
<dbReference type="PANTHER" id="PTHR46310">
    <property type="entry name" value="AMIDASE 1"/>
    <property type="match status" value="1"/>
</dbReference>
<dbReference type="RefSeq" id="WP_143848424.1">
    <property type="nucleotide sequence ID" value="NZ_VLXZ01000005.1"/>
</dbReference>
<protein>
    <submittedName>
        <fullName evidence="2">Amidase</fullName>
        <ecNumber evidence="2">3.5.1.4</ecNumber>
    </submittedName>
</protein>
<evidence type="ECO:0000313" key="2">
    <source>
        <dbReference type="EMBL" id="TSB46527.1"/>
    </source>
</evidence>
<name>A0A553ZYJ7_9BACI</name>